<evidence type="ECO:0000259" key="1">
    <source>
        <dbReference type="Pfam" id="PF00773"/>
    </source>
</evidence>
<evidence type="ECO:0000313" key="3">
    <source>
        <dbReference type="Proteomes" id="UP000281553"/>
    </source>
</evidence>
<dbReference type="InterPro" id="IPR012340">
    <property type="entry name" value="NA-bd_OB-fold"/>
</dbReference>
<dbReference type="InterPro" id="IPR001900">
    <property type="entry name" value="RNase_II/R"/>
</dbReference>
<feature type="domain" description="RNB" evidence="1">
    <location>
        <begin position="42"/>
        <end position="88"/>
    </location>
</feature>
<evidence type="ECO:0000313" key="2">
    <source>
        <dbReference type="EMBL" id="VDK71779.1"/>
    </source>
</evidence>
<dbReference type="GO" id="GO:0006402">
    <property type="term" value="P:mRNA catabolic process"/>
    <property type="evidence" value="ECO:0007669"/>
    <property type="project" value="TreeGrafter"/>
</dbReference>
<dbReference type="InterPro" id="IPR050180">
    <property type="entry name" value="RNR_Ribonuclease"/>
</dbReference>
<name>A0A3P6SK05_DIBLA</name>
<sequence length="88" mass="9995">MKCLQCPIQYGIRDAGFTEVMVSILPALEEEVTVSQYVYVRRRDFRSNCIVFVDPSTAKDVDDALHVRKCSPNTFKVGVHIAHVSFFV</sequence>
<keyword evidence="3" id="KW-1185">Reference proteome</keyword>
<dbReference type="AlphaFoldDB" id="A0A3P6SK05"/>
<dbReference type="GO" id="GO:0000175">
    <property type="term" value="F:3'-5'-RNA exonuclease activity"/>
    <property type="evidence" value="ECO:0007669"/>
    <property type="project" value="TreeGrafter"/>
</dbReference>
<dbReference type="SUPFAM" id="SSF50249">
    <property type="entry name" value="Nucleic acid-binding proteins"/>
    <property type="match status" value="1"/>
</dbReference>
<organism evidence="2 3">
    <name type="scientific">Dibothriocephalus latus</name>
    <name type="common">Fish tapeworm</name>
    <name type="synonym">Diphyllobothrium latum</name>
    <dbReference type="NCBI Taxonomy" id="60516"/>
    <lineage>
        <taxon>Eukaryota</taxon>
        <taxon>Metazoa</taxon>
        <taxon>Spiralia</taxon>
        <taxon>Lophotrochozoa</taxon>
        <taxon>Platyhelminthes</taxon>
        <taxon>Cestoda</taxon>
        <taxon>Eucestoda</taxon>
        <taxon>Diphyllobothriidea</taxon>
        <taxon>Diphyllobothriidae</taxon>
        <taxon>Dibothriocephalus</taxon>
    </lineage>
</organism>
<reference evidence="2 3" key="1">
    <citation type="submission" date="2018-11" db="EMBL/GenBank/DDBJ databases">
        <authorList>
            <consortium name="Pathogen Informatics"/>
        </authorList>
    </citation>
    <scope>NUCLEOTIDE SEQUENCE [LARGE SCALE GENOMIC DNA]</scope>
</reference>
<gene>
    <name evidence="2" type="ORF">DILT_LOCUS2355</name>
</gene>
<dbReference type="Pfam" id="PF00773">
    <property type="entry name" value="RNB"/>
    <property type="match status" value="1"/>
</dbReference>
<dbReference type="OrthoDB" id="372421at2759"/>
<dbReference type="GO" id="GO:0003723">
    <property type="term" value="F:RNA binding"/>
    <property type="evidence" value="ECO:0007669"/>
    <property type="project" value="InterPro"/>
</dbReference>
<proteinExistence type="predicted"/>
<accession>A0A3P6SK05</accession>
<dbReference type="PANTHER" id="PTHR23355">
    <property type="entry name" value="RIBONUCLEASE"/>
    <property type="match status" value="1"/>
</dbReference>
<dbReference type="EMBL" id="UYRU01041990">
    <property type="protein sequence ID" value="VDK71779.1"/>
    <property type="molecule type" value="Genomic_DNA"/>
</dbReference>
<protein>
    <recommendedName>
        <fullName evidence="1">RNB domain-containing protein</fullName>
    </recommendedName>
</protein>
<dbReference type="PANTHER" id="PTHR23355:SF9">
    <property type="entry name" value="DIS3-LIKE EXONUCLEASE 2"/>
    <property type="match status" value="1"/>
</dbReference>
<dbReference type="Proteomes" id="UP000281553">
    <property type="component" value="Unassembled WGS sequence"/>
</dbReference>